<dbReference type="GO" id="GO:0006402">
    <property type="term" value="P:mRNA catabolic process"/>
    <property type="evidence" value="ECO:0007669"/>
    <property type="project" value="InterPro"/>
</dbReference>
<dbReference type="OrthoDB" id="1183224at2759"/>
<dbReference type="InterPro" id="IPR011989">
    <property type="entry name" value="ARM-like"/>
</dbReference>
<feature type="compositionally biased region" description="Pro residues" evidence="1">
    <location>
        <begin position="9"/>
        <end position="18"/>
    </location>
</feature>
<dbReference type="Gene3D" id="1.25.10.10">
    <property type="entry name" value="Leucine-rich Repeat Variant"/>
    <property type="match status" value="1"/>
</dbReference>
<proteinExistence type="predicted"/>
<evidence type="ECO:0000313" key="2">
    <source>
        <dbReference type="EMBL" id="CAD6268864.1"/>
    </source>
</evidence>
<dbReference type="Proteomes" id="UP000604825">
    <property type="component" value="Unassembled WGS sequence"/>
</dbReference>
<dbReference type="InterPro" id="IPR007216">
    <property type="entry name" value="CNOT9"/>
</dbReference>
<dbReference type="Pfam" id="PF04078">
    <property type="entry name" value="Rcd1"/>
    <property type="match status" value="1"/>
</dbReference>
<dbReference type="PANTHER" id="PTHR12262">
    <property type="entry name" value="CCR4-NOT TRANSCRIPTION COMPLEX SUBUNIT 9"/>
    <property type="match status" value="1"/>
</dbReference>
<comment type="caution">
    <text evidence="2">The sequence shown here is derived from an EMBL/GenBank/DDBJ whole genome shotgun (WGS) entry which is preliminary data.</text>
</comment>
<feature type="region of interest" description="Disordered" evidence="1">
    <location>
        <begin position="64"/>
        <end position="83"/>
    </location>
</feature>
<dbReference type="GO" id="GO:0030014">
    <property type="term" value="C:CCR4-NOT complex"/>
    <property type="evidence" value="ECO:0007669"/>
    <property type="project" value="InterPro"/>
</dbReference>
<reference evidence="2" key="1">
    <citation type="submission" date="2020-10" db="EMBL/GenBank/DDBJ databases">
        <authorList>
            <person name="Han B."/>
            <person name="Lu T."/>
            <person name="Zhao Q."/>
            <person name="Huang X."/>
            <person name="Zhao Y."/>
        </authorList>
    </citation>
    <scope>NUCLEOTIDE SEQUENCE</scope>
</reference>
<dbReference type="AlphaFoldDB" id="A0A811RFW5"/>
<protein>
    <submittedName>
        <fullName evidence="2">Uncharacterized protein</fullName>
    </submittedName>
</protein>
<dbReference type="EMBL" id="CAJGYO010000014">
    <property type="protein sequence ID" value="CAD6268864.1"/>
    <property type="molecule type" value="Genomic_DNA"/>
</dbReference>
<sequence length="215" mass="23598">MGEDARAPPCSPPRAPSPEPRRLGHPALPPVPSCTMGGEPELGLDKNEPPSLRRTPPAKMLVRRCSGQHRPRTQESGSCHLPPAAPRLGHWPFVKHEVRVAAGVELDFGPELDMDDACHVFDEMPAWRCCPLCQWHCLFPGNCVNLSITLSSPNLSSDQSTRVCNVLALLQCVASHPDTRMPFVNGEFSSSELTRSGYAELVEIFIFRADTTILL</sequence>
<organism evidence="2 3">
    <name type="scientific">Miscanthus lutarioriparius</name>
    <dbReference type="NCBI Taxonomy" id="422564"/>
    <lineage>
        <taxon>Eukaryota</taxon>
        <taxon>Viridiplantae</taxon>
        <taxon>Streptophyta</taxon>
        <taxon>Embryophyta</taxon>
        <taxon>Tracheophyta</taxon>
        <taxon>Spermatophyta</taxon>
        <taxon>Magnoliopsida</taxon>
        <taxon>Liliopsida</taxon>
        <taxon>Poales</taxon>
        <taxon>Poaceae</taxon>
        <taxon>PACMAD clade</taxon>
        <taxon>Panicoideae</taxon>
        <taxon>Andropogonodae</taxon>
        <taxon>Andropogoneae</taxon>
        <taxon>Saccharinae</taxon>
        <taxon>Miscanthus</taxon>
    </lineage>
</organism>
<accession>A0A811RFW5</accession>
<keyword evidence="3" id="KW-1185">Reference proteome</keyword>
<evidence type="ECO:0000256" key="1">
    <source>
        <dbReference type="SAM" id="MobiDB-lite"/>
    </source>
</evidence>
<name>A0A811RFW5_9POAL</name>
<feature type="region of interest" description="Disordered" evidence="1">
    <location>
        <begin position="1"/>
        <end position="58"/>
    </location>
</feature>
<evidence type="ECO:0000313" key="3">
    <source>
        <dbReference type="Proteomes" id="UP000604825"/>
    </source>
</evidence>
<gene>
    <name evidence="2" type="ORF">NCGR_LOCUS52169</name>
</gene>